<dbReference type="InterPro" id="IPR025965">
    <property type="entry name" value="FlgD/Vpr_Ig-like"/>
</dbReference>
<dbReference type="EMBL" id="DSEC01000282">
    <property type="protein sequence ID" value="HER43603.1"/>
    <property type="molecule type" value="Genomic_DNA"/>
</dbReference>
<accession>A0A7V2AUN0</accession>
<protein>
    <submittedName>
        <fullName evidence="3">T9SS type A sorting domain-containing protein</fullName>
    </submittedName>
</protein>
<dbReference type="Pfam" id="PF13860">
    <property type="entry name" value="FlgD_ig"/>
    <property type="match status" value="1"/>
</dbReference>
<sequence>MRTLVYMMIAAATIAALPPAARAQHVVAPGSTGNVLNLDIENSSDLLSFKGGNAEVAGWSGIVTMVNPPVQPVSPADLPPGGSGSALFTFDVDASAAAGDLGYIDIWLTTLTGDSALVEVELAAGAVTGAVTDFTPRVAVLYQNYPNPFNPSTSIEFSLPARERVSLKVFDVSGRLVRTLVDGPLPDGNHRYAWDGRNERGAAVASGVYFYVLRSESIRQARKAVLLR</sequence>
<dbReference type="Proteomes" id="UP000886069">
    <property type="component" value="Unassembled WGS sequence"/>
</dbReference>
<dbReference type="Gene3D" id="2.60.40.4070">
    <property type="match status" value="1"/>
</dbReference>
<evidence type="ECO:0000256" key="1">
    <source>
        <dbReference type="SAM" id="SignalP"/>
    </source>
</evidence>
<feature type="domain" description="FlgD/Vpr Ig-like" evidence="2">
    <location>
        <begin position="154"/>
        <end position="211"/>
    </location>
</feature>
<dbReference type="InterPro" id="IPR026444">
    <property type="entry name" value="Secre_tail"/>
</dbReference>
<dbReference type="AlphaFoldDB" id="A0A7V2AUN0"/>
<name>A0A7V2AUN0_UNCEI</name>
<feature type="signal peptide" evidence="1">
    <location>
        <begin position="1"/>
        <end position="23"/>
    </location>
</feature>
<reference evidence="3" key="1">
    <citation type="journal article" date="2020" name="mSystems">
        <title>Genome- and Community-Level Interaction Insights into Carbon Utilization and Element Cycling Functions of Hydrothermarchaeota in Hydrothermal Sediment.</title>
        <authorList>
            <person name="Zhou Z."/>
            <person name="Liu Y."/>
            <person name="Xu W."/>
            <person name="Pan J."/>
            <person name="Luo Z.H."/>
            <person name="Li M."/>
        </authorList>
    </citation>
    <scope>NUCLEOTIDE SEQUENCE [LARGE SCALE GENOMIC DNA]</scope>
    <source>
        <strain evidence="3">SpSt-1233</strain>
    </source>
</reference>
<keyword evidence="1" id="KW-0732">Signal</keyword>
<evidence type="ECO:0000313" key="3">
    <source>
        <dbReference type="EMBL" id="HER43603.1"/>
    </source>
</evidence>
<proteinExistence type="predicted"/>
<gene>
    <name evidence="3" type="ORF">ENO08_04000</name>
</gene>
<comment type="caution">
    <text evidence="3">The sequence shown here is derived from an EMBL/GenBank/DDBJ whole genome shotgun (WGS) entry which is preliminary data.</text>
</comment>
<evidence type="ECO:0000259" key="2">
    <source>
        <dbReference type="Pfam" id="PF13860"/>
    </source>
</evidence>
<organism evidence="3">
    <name type="scientific">Eiseniibacteriota bacterium</name>
    <dbReference type="NCBI Taxonomy" id="2212470"/>
    <lineage>
        <taxon>Bacteria</taxon>
        <taxon>Candidatus Eiseniibacteriota</taxon>
    </lineage>
</organism>
<dbReference type="NCBIfam" id="TIGR04183">
    <property type="entry name" value="Por_Secre_tail"/>
    <property type="match status" value="1"/>
</dbReference>
<feature type="chain" id="PRO_5031077463" evidence="1">
    <location>
        <begin position="24"/>
        <end position="228"/>
    </location>
</feature>